<reference evidence="1 2" key="1">
    <citation type="journal article" date="2019" name="Int. J. Syst. Evol. Microbiol.">
        <title>The Global Catalogue of Microorganisms (GCM) 10K type strain sequencing project: providing services to taxonomists for standard genome sequencing and annotation.</title>
        <authorList>
            <consortium name="The Broad Institute Genomics Platform"/>
            <consortium name="The Broad Institute Genome Sequencing Center for Infectious Disease"/>
            <person name="Wu L."/>
            <person name="Ma J."/>
        </authorList>
    </citation>
    <scope>NUCLEOTIDE SEQUENCE [LARGE SCALE GENOMIC DNA]</scope>
    <source>
        <strain evidence="1 2">JCM 15478</strain>
    </source>
</reference>
<comment type="caution">
    <text evidence="1">The sequence shown here is derived from an EMBL/GenBank/DDBJ whole genome shotgun (WGS) entry which is preliminary data.</text>
</comment>
<gene>
    <name evidence="1" type="ORF">GCM10009801_66380</name>
</gene>
<proteinExistence type="predicted"/>
<sequence>MTRAVGTVGRLWAAGQAPFRDGLYRPDGTALDVHVEGPGEYHRDAGQPVPFRLGEPFDVARAIEEYGTFGADVCFEEPLPDGSGWLTGGGGGMGNIGWLARLGADRSPVWIATMFLSNPFLEARCEGTRAHFTNDWRNVLTLDLADPALA</sequence>
<protein>
    <submittedName>
        <fullName evidence="1">Uncharacterized protein</fullName>
    </submittedName>
</protein>
<name>A0ABN2WPP7_9ACTN</name>
<dbReference type="RefSeq" id="WP_344533548.1">
    <property type="nucleotide sequence ID" value="NZ_BAAAPE010000016.1"/>
</dbReference>
<organism evidence="1 2">
    <name type="scientific">Streptomyces albiaxialis</name>
    <dbReference type="NCBI Taxonomy" id="329523"/>
    <lineage>
        <taxon>Bacteria</taxon>
        <taxon>Bacillati</taxon>
        <taxon>Actinomycetota</taxon>
        <taxon>Actinomycetes</taxon>
        <taxon>Kitasatosporales</taxon>
        <taxon>Streptomycetaceae</taxon>
        <taxon>Streptomyces</taxon>
    </lineage>
</organism>
<keyword evidence="2" id="KW-1185">Reference proteome</keyword>
<evidence type="ECO:0000313" key="1">
    <source>
        <dbReference type="EMBL" id="GAA2096633.1"/>
    </source>
</evidence>
<accession>A0ABN2WPP7</accession>
<dbReference type="Proteomes" id="UP001500016">
    <property type="component" value="Unassembled WGS sequence"/>
</dbReference>
<evidence type="ECO:0000313" key="2">
    <source>
        <dbReference type="Proteomes" id="UP001500016"/>
    </source>
</evidence>
<dbReference type="EMBL" id="BAAAPE010000016">
    <property type="protein sequence ID" value="GAA2096633.1"/>
    <property type="molecule type" value="Genomic_DNA"/>
</dbReference>